<dbReference type="InterPro" id="IPR009445">
    <property type="entry name" value="TMEM85/Emc4"/>
</dbReference>
<evidence type="ECO:0000256" key="8">
    <source>
        <dbReference type="PIRNR" id="PIRNR017207"/>
    </source>
</evidence>
<evidence type="ECO:0000313" key="12">
    <source>
        <dbReference type="Proteomes" id="UP000027456"/>
    </source>
</evidence>
<protein>
    <recommendedName>
        <fullName evidence="3 8">ER membrane protein complex subunit 4</fullName>
    </recommendedName>
</protein>
<accession>A0A074SWX6</accession>
<keyword evidence="12" id="KW-1185">Reference proteome</keyword>
<keyword evidence="4 10" id="KW-0812">Transmembrane</keyword>
<dbReference type="Pfam" id="PF06417">
    <property type="entry name" value="EMC4"/>
    <property type="match status" value="1"/>
</dbReference>
<feature type="region of interest" description="Disordered" evidence="9">
    <location>
        <begin position="18"/>
        <end position="43"/>
    </location>
</feature>
<reference evidence="11 12" key="1">
    <citation type="submission" date="2013-12" db="EMBL/GenBank/DDBJ databases">
        <authorList>
            <person name="Cubeta M."/>
            <person name="Pakala S."/>
            <person name="Fedorova N."/>
            <person name="Thomas E."/>
            <person name="Dean R."/>
            <person name="Jabaji S."/>
            <person name="Neate S."/>
            <person name="Toda T."/>
            <person name="Tavantzis S."/>
            <person name="Vilgalys R."/>
            <person name="Bharathan N."/>
            <person name="Pakala S."/>
            <person name="Losada L.S."/>
            <person name="Zafar N."/>
            <person name="Nierman W."/>
        </authorList>
    </citation>
    <scope>NUCLEOTIDE SEQUENCE [LARGE SCALE GENOMIC DNA]</scope>
    <source>
        <strain evidence="11 12">123E</strain>
    </source>
</reference>
<evidence type="ECO:0000256" key="4">
    <source>
        <dbReference type="ARBA" id="ARBA00022692"/>
    </source>
</evidence>
<dbReference type="PIRSF" id="PIRSF017207">
    <property type="entry name" value="UCP017207_TM-p85"/>
    <property type="match status" value="1"/>
</dbReference>
<comment type="similarity">
    <text evidence="2 8">Belongs to the EMC4 family.</text>
</comment>
<evidence type="ECO:0000256" key="3">
    <source>
        <dbReference type="ARBA" id="ARBA00020820"/>
    </source>
</evidence>
<dbReference type="OrthoDB" id="369569at2759"/>
<evidence type="ECO:0000256" key="1">
    <source>
        <dbReference type="ARBA" id="ARBA00004477"/>
    </source>
</evidence>
<comment type="caution">
    <text evidence="11">The sequence shown here is derived from an EMBL/GenBank/DDBJ whole genome shotgun (WGS) entry which is preliminary data.</text>
</comment>
<gene>
    <name evidence="11" type="ORF">V565_018500</name>
</gene>
<evidence type="ECO:0000256" key="7">
    <source>
        <dbReference type="ARBA" id="ARBA00023136"/>
    </source>
</evidence>
<dbReference type="AlphaFoldDB" id="A0A074SWX6"/>
<dbReference type="STRING" id="1423351.A0A074SWX6"/>
<comment type="subcellular location">
    <subcellularLocation>
        <location evidence="1">Endoplasmic reticulum membrane</location>
        <topology evidence="1">Multi-pass membrane protein</topology>
    </subcellularLocation>
</comment>
<evidence type="ECO:0000256" key="10">
    <source>
        <dbReference type="SAM" id="Phobius"/>
    </source>
</evidence>
<evidence type="ECO:0000256" key="9">
    <source>
        <dbReference type="SAM" id="MobiDB-lite"/>
    </source>
</evidence>
<organism evidence="11 12">
    <name type="scientific">Rhizoctonia solani 123E</name>
    <dbReference type="NCBI Taxonomy" id="1423351"/>
    <lineage>
        <taxon>Eukaryota</taxon>
        <taxon>Fungi</taxon>
        <taxon>Dikarya</taxon>
        <taxon>Basidiomycota</taxon>
        <taxon>Agaricomycotina</taxon>
        <taxon>Agaricomycetes</taxon>
        <taxon>Cantharellales</taxon>
        <taxon>Ceratobasidiaceae</taxon>
        <taxon>Rhizoctonia</taxon>
    </lineage>
</organism>
<evidence type="ECO:0000256" key="5">
    <source>
        <dbReference type="ARBA" id="ARBA00022824"/>
    </source>
</evidence>
<evidence type="ECO:0000313" key="11">
    <source>
        <dbReference type="EMBL" id="KEP54372.1"/>
    </source>
</evidence>
<sequence length="171" mass="18489">MSKTSLDYASINTTKWRNLPKPPGFAEVTKGSTQSPGQLKSKEESYESLKEKRAWDMAISPAKSLPMNAFMLYMSGNSVQIFSIGILVMLLLNPLKAVANINSAFASFAPKNSDPSAFSTLGLQKLAFIGCNILTMALGLYKCRSMGLIPTGTGDWLAFETRGVVRGPLVS</sequence>
<dbReference type="PANTHER" id="PTHR19315">
    <property type="entry name" value="ER MEMBRANE PROTEIN COMPLEX SUBUNIT 4"/>
    <property type="match status" value="1"/>
</dbReference>
<dbReference type="EMBL" id="AZST01000030">
    <property type="protein sequence ID" value="KEP54372.1"/>
    <property type="molecule type" value="Genomic_DNA"/>
</dbReference>
<feature type="transmembrane region" description="Helical" evidence="10">
    <location>
        <begin position="70"/>
        <end position="92"/>
    </location>
</feature>
<proteinExistence type="inferred from homology"/>
<keyword evidence="7 8" id="KW-0472">Membrane</keyword>
<dbReference type="HOGENOM" id="CLU_098404_1_2_1"/>
<name>A0A074SWX6_9AGAM</name>
<dbReference type="Proteomes" id="UP000027456">
    <property type="component" value="Unassembled WGS sequence"/>
</dbReference>
<keyword evidence="5" id="KW-0256">Endoplasmic reticulum</keyword>
<dbReference type="GO" id="GO:0005789">
    <property type="term" value="C:endoplasmic reticulum membrane"/>
    <property type="evidence" value="ECO:0007669"/>
    <property type="project" value="UniProtKB-SubCell"/>
</dbReference>
<evidence type="ECO:0000256" key="6">
    <source>
        <dbReference type="ARBA" id="ARBA00022989"/>
    </source>
</evidence>
<evidence type="ECO:0000256" key="2">
    <source>
        <dbReference type="ARBA" id="ARBA00007715"/>
    </source>
</evidence>
<keyword evidence="6 10" id="KW-1133">Transmembrane helix</keyword>